<dbReference type="AlphaFoldDB" id="A0A9E7GB44"/>
<dbReference type="Proteomes" id="UP001055439">
    <property type="component" value="Chromosome 6"/>
</dbReference>
<reference evidence="1" key="1">
    <citation type="submission" date="2022-05" db="EMBL/GenBank/DDBJ databases">
        <title>The Musa troglodytarum L. genome provides insights into the mechanism of non-climacteric behaviour and enrichment of carotenoids.</title>
        <authorList>
            <person name="Wang J."/>
        </authorList>
    </citation>
    <scope>NUCLEOTIDE SEQUENCE</scope>
    <source>
        <tissue evidence="1">Leaf</tissue>
    </source>
</reference>
<evidence type="ECO:0000313" key="1">
    <source>
        <dbReference type="EMBL" id="URE09943.1"/>
    </source>
</evidence>
<gene>
    <name evidence="1" type="ORF">MUK42_35967</name>
</gene>
<evidence type="ECO:0000313" key="2">
    <source>
        <dbReference type="Proteomes" id="UP001055439"/>
    </source>
</evidence>
<protein>
    <submittedName>
        <fullName evidence="1">Uncharacterized protein</fullName>
    </submittedName>
</protein>
<organism evidence="1 2">
    <name type="scientific">Musa troglodytarum</name>
    <name type="common">fe'i banana</name>
    <dbReference type="NCBI Taxonomy" id="320322"/>
    <lineage>
        <taxon>Eukaryota</taxon>
        <taxon>Viridiplantae</taxon>
        <taxon>Streptophyta</taxon>
        <taxon>Embryophyta</taxon>
        <taxon>Tracheophyta</taxon>
        <taxon>Spermatophyta</taxon>
        <taxon>Magnoliopsida</taxon>
        <taxon>Liliopsida</taxon>
        <taxon>Zingiberales</taxon>
        <taxon>Musaceae</taxon>
        <taxon>Musa</taxon>
    </lineage>
</organism>
<sequence length="60" mass="6804">MGNRQRIGSRTIRLSHELRPGGARWFPPASPRTRSGTRCRPRFLVPLFSMIPGRIGFKGI</sequence>
<dbReference type="EMBL" id="CP097508">
    <property type="protein sequence ID" value="URE09943.1"/>
    <property type="molecule type" value="Genomic_DNA"/>
</dbReference>
<name>A0A9E7GB44_9LILI</name>
<proteinExistence type="predicted"/>
<accession>A0A9E7GB44</accession>
<keyword evidence="2" id="KW-1185">Reference proteome</keyword>